<dbReference type="EMBL" id="BMAT01010285">
    <property type="protein sequence ID" value="GFS23618.1"/>
    <property type="molecule type" value="Genomic_DNA"/>
</dbReference>
<dbReference type="InterPro" id="IPR028082">
    <property type="entry name" value="Peripla_BP_I"/>
</dbReference>
<dbReference type="GO" id="GO:0005886">
    <property type="term" value="C:plasma membrane"/>
    <property type="evidence" value="ECO:0007669"/>
    <property type="project" value="UniProtKB-SubCell"/>
</dbReference>
<sequence length="579" mass="64897">MLSLFSHGFVLAGSITNIGGSAYKCEDGSSPENKVKVISGVLGAPSSQTSIQVANLLKLFRIPQISFFSTSAALSSKERFPYFLRTIPSDVYQAEAIIALVNFFGWKYVSIVYEESSYGMSGYNELENLIGQHDICFGAREKLMKDSGVAKEEDYEAVVKNLLKKHLARGVIVFASDQEVAGLMQAVRRMGLTGRVWQAHITNSRMACSWVPILQLEGAVTVLPQAEEVQGFKEYFLSLRPDTNERNPWFTEYWEQYFGCRYPESRETPFNREYNITCTGQEQVPRDRFSMEAQLQFVSDSVLAFAYAFKEMHQVLCGGTPGLCDAMREISGQDIREHLLKVRFTGLSGQKFQFLSNGDGPSRYQILNYRRNGDGEYEWATVGYFRNGVLNITSGVQFRASEPLYPPSVCKRKCGRRQAIDIDTVEPCCSSCKDCQKYQYRPEPTRCEECPMGTLPSYNMSMCLEIPPIYLTFTDATALVAMTFSTLGILAITFTGVVFLLHANTPVVKASGRELSFVLLLGIFLCYTMTFLLITKPSKLVCGAQTIGIGFCFSVCYSAILTKTNRIARIFRAGERTTR</sequence>
<protein>
    <submittedName>
        <fullName evidence="13">Metabotropic glutamate receptor</fullName>
    </submittedName>
</protein>
<comment type="caution">
    <text evidence="13">The sequence shown here is derived from an EMBL/GenBank/DDBJ whole genome shotgun (WGS) entry which is preliminary data.</text>
</comment>
<keyword evidence="5 11" id="KW-1133">Transmembrane helix</keyword>
<keyword evidence="3" id="KW-1003">Cell membrane</keyword>
<evidence type="ECO:0000256" key="10">
    <source>
        <dbReference type="ARBA" id="ARBA00023224"/>
    </source>
</evidence>
<dbReference type="InterPro" id="IPR050726">
    <property type="entry name" value="mGluR"/>
</dbReference>
<dbReference type="InterPro" id="IPR000162">
    <property type="entry name" value="GPCR_3_mtglu_rcpt"/>
</dbReference>
<feature type="transmembrane region" description="Helical" evidence="11">
    <location>
        <begin position="515"/>
        <end position="534"/>
    </location>
</feature>
<organism evidence="13 14">
    <name type="scientific">Elysia marginata</name>
    <dbReference type="NCBI Taxonomy" id="1093978"/>
    <lineage>
        <taxon>Eukaryota</taxon>
        <taxon>Metazoa</taxon>
        <taxon>Spiralia</taxon>
        <taxon>Lophotrochozoa</taxon>
        <taxon>Mollusca</taxon>
        <taxon>Gastropoda</taxon>
        <taxon>Heterobranchia</taxon>
        <taxon>Euthyneura</taxon>
        <taxon>Panpulmonata</taxon>
        <taxon>Sacoglossa</taxon>
        <taxon>Placobranchoidea</taxon>
        <taxon>Plakobranchidae</taxon>
        <taxon>Elysia</taxon>
    </lineage>
</organism>
<dbReference type="PRINTS" id="PR00593">
    <property type="entry name" value="MTABOTROPICR"/>
</dbReference>
<keyword evidence="8 13" id="KW-0675">Receptor</keyword>
<evidence type="ECO:0000256" key="11">
    <source>
        <dbReference type="SAM" id="Phobius"/>
    </source>
</evidence>
<evidence type="ECO:0000259" key="12">
    <source>
        <dbReference type="PROSITE" id="PS50259"/>
    </source>
</evidence>
<dbReference type="InterPro" id="IPR000337">
    <property type="entry name" value="GPCR_3"/>
</dbReference>
<evidence type="ECO:0000256" key="3">
    <source>
        <dbReference type="ARBA" id="ARBA00022475"/>
    </source>
</evidence>
<reference evidence="13 14" key="1">
    <citation type="journal article" date="2021" name="Elife">
        <title>Chloroplast acquisition without the gene transfer in kleptoplastic sea slugs, Plakobranchus ocellatus.</title>
        <authorList>
            <person name="Maeda T."/>
            <person name="Takahashi S."/>
            <person name="Yoshida T."/>
            <person name="Shimamura S."/>
            <person name="Takaki Y."/>
            <person name="Nagai Y."/>
            <person name="Toyoda A."/>
            <person name="Suzuki Y."/>
            <person name="Arimoto A."/>
            <person name="Ishii H."/>
            <person name="Satoh N."/>
            <person name="Nishiyama T."/>
            <person name="Hasebe M."/>
            <person name="Maruyama T."/>
            <person name="Minagawa J."/>
            <person name="Obokata J."/>
            <person name="Shigenobu S."/>
        </authorList>
    </citation>
    <scope>NUCLEOTIDE SEQUENCE [LARGE SCALE GENOMIC DNA]</scope>
</reference>
<evidence type="ECO:0000256" key="1">
    <source>
        <dbReference type="ARBA" id="ARBA00004651"/>
    </source>
</evidence>
<dbReference type="AlphaFoldDB" id="A0AAV4JPK6"/>
<evidence type="ECO:0000256" key="4">
    <source>
        <dbReference type="ARBA" id="ARBA00022692"/>
    </source>
</evidence>
<comment type="subcellular location">
    <subcellularLocation>
        <location evidence="1">Cell membrane</location>
        <topology evidence="1">Multi-pass membrane protein</topology>
    </subcellularLocation>
</comment>
<dbReference type="Gene3D" id="2.10.50.30">
    <property type="entry name" value="GPCR, family 3, nine cysteines domain"/>
    <property type="match status" value="1"/>
</dbReference>
<gene>
    <name evidence="13" type="ORF">ElyMa_005137500</name>
</gene>
<keyword evidence="14" id="KW-1185">Reference proteome</keyword>
<dbReference type="SUPFAM" id="SSF53822">
    <property type="entry name" value="Periplasmic binding protein-like I"/>
    <property type="match status" value="1"/>
</dbReference>
<dbReference type="Proteomes" id="UP000762676">
    <property type="component" value="Unassembled WGS sequence"/>
</dbReference>
<keyword evidence="4 11" id="KW-0812">Transmembrane</keyword>
<evidence type="ECO:0000313" key="13">
    <source>
        <dbReference type="EMBL" id="GFS23618.1"/>
    </source>
</evidence>
<keyword evidence="10" id="KW-0807">Transducer</keyword>
<evidence type="ECO:0000256" key="5">
    <source>
        <dbReference type="ARBA" id="ARBA00022989"/>
    </source>
</evidence>
<evidence type="ECO:0000256" key="8">
    <source>
        <dbReference type="ARBA" id="ARBA00023170"/>
    </source>
</evidence>
<dbReference type="GO" id="GO:0004930">
    <property type="term" value="F:G protein-coupled receptor activity"/>
    <property type="evidence" value="ECO:0007669"/>
    <property type="project" value="UniProtKB-KW"/>
</dbReference>
<keyword evidence="9" id="KW-0325">Glycoprotein</keyword>
<dbReference type="InterPro" id="IPR017978">
    <property type="entry name" value="GPCR_3_C"/>
</dbReference>
<feature type="domain" description="G-protein coupled receptors family 3 profile" evidence="12">
    <location>
        <begin position="477"/>
        <end position="579"/>
    </location>
</feature>
<evidence type="ECO:0000256" key="9">
    <source>
        <dbReference type="ARBA" id="ARBA00023180"/>
    </source>
</evidence>
<feature type="transmembrane region" description="Helical" evidence="11">
    <location>
        <begin position="478"/>
        <end position="503"/>
    </location>
</feature>
<comment type="similarity">
    <text evidence="2">Belongs to the G-protein coupled receptor 3 family.</text>
</comment>
<dbReference type="InterPro" id="IPR038550">
    <property type="entry name" value="GPCR_3_9-Cys_sf"/>
</dbReference>
<dbReference type="PANTHER" id="PTHR24060">
    <property type="entry name" value="METABOTROPIC GLUTAMATE RECEPTOR"/>
    <property type="match status" value="1"/>
</dbReference>
<proteinExistence type="inferred from homology"/>
<dbReference type="Gene3D" id="3.40.50.2300">
    <property type="match status" value="2"/>
</dbReference>
<feature type="transmembrane region" description="Helical" evidence="11">
    <location>
        <begin position="540"/>
        <end position="562"/>
    </location>
</feature>
<keyword evidence="6" id="KW-0297">G-protein coupled receptor</keyword>
<evidence type="ECO:0000313" key="14">
    <source>
        <dbReference type="Proteomes" id="UP000762676"/>
    </source>
</evidence>
<name>A0AAV4JPK6_9GAST</name>
<accession>A0AAV4JPK6</accession>
<dbReference type="Pfam" id="PF00003">
    <property type="entry name" value="7tm_3"/>
    <property type="match status" value="1"/>
</dbReference>
<evidence type="ECO:0000256" key="2">
    <source>
        <dbReference type="ARBA" id="ARBA00007242"/>
    </source>
</evidence>
<keyword evidence="7 11" id="KW-0472">Membrane</keyword>
<evidence type="ECO:0000256" key="7">
    <source>
        <dbReference type="ARBA" id="ARBA00023136"/>
    </source>
</evidence>
<dbReference type="Pfam" id="PF01094">
    <property type="entry name" value="ANF_receptor"/>
    <property type="match status" value="1"/>
</dbReference>
<dbReference type="PRINTS" id="PR00248">
    <property type="entry name" value="GPCRMGR"/>
</dbReference>
<dbReference type="PROSITE" id="PS50259">
    <property type="entry name" value="G_PROTEIN_RECEP_F3_4"/>
    <property type="match status" value="1"/>
</dbReference>
<evidence type="ECO:0000256" key="6">
    <source>
        <dbReference type="ARBA" id="ARBA00023040"/>
    </source>
</evidence>
<dbReference type="InterPro" id="IPR001828">
    <property type="entry name" value="ANF_lig-bd_rcpt"/>
</dbReference>
<dbReference type="FunFam" id="3.40.50.2300:FF:000145">
    <property type="entry name" value="Glutamate receptor, metabotropic"/>
    <property type="match status" value="1"/>
</dbReference>